<dbReference type="Proteomes" id="UP000261540">
    <property type="component" value="Unplaced"/>
</dbReference>
<evidence type="ECO:0000256" key="1">
    <source>
        <dbReference type="ARBA" id="ARBA00004123"/>
    </source>
</evidence>
<dbReference type="GO" id="GO:0043565">
    <property type="term" value="F:sequence-specific DNA binding"/>
    <property type="evidence" value="ECO:0007669"/>
    <property type="project" value="InterPro"/>
</dbReference>
<keyword evidence="7" id="KW-0539">Nucleus</keyword>
<dbReference type="PROSITE" id="PS00434">
    <property type="entry name" value="HSF_DOMAIN"/>
    <property type="match status" value="1"/>
</dbReference>
<keyword evidence="5" id="KW-0238">DNA-binding</keyword>
<evidence type="ECO:0000256" key="6">
    <source>
        <dbReference type="ARBA" id="ARBA00023163"/>
    </source>
</evidence>
<dbReference type="AlphaFoldDB" id="A0A3B3R5M7"/>
<sequence>MKQNCNVPAFLSKLWTLVEDHSTSDLICWSQDGCSFIVCEEQRFCKEILPLYFKHSNMTSFVRQLNMYGFRKVLQVEAGLLRAEGRGGGGVEFQHPYFRRTQPNLLELIRRKVSVSRAGEEGVSPVSRVLLDLGQVRGWQDGSDCKLMALCRENESLGHELDTLRQKYQHHHRIIRKLDFAGGSLYPNGMIISDVTELLELQGGAWEDGRSLSEGTFEPVLSPPSTPTAELDLSLLEPSETGESATDHQQGGSQSRSETCDPLTLIDTGLAALNPALNPPLTPSPGSSLDLLTELFNPQPCSPGGDSQTETLKGRSGMGDWARKRTASQTVATFDWGSQRRGQSEDEEGEEGSDILPCLLRLAQEASDFAYSPVGACPEMVQFDLNCLQEQ</sequence>
<feature type="region of interest" description="Disordered" evidence="9">
    <location>
        <begin position="210"/>
        <end position="260"/>
    </location>
</feature>
<reference evidence="11" key="1">
    <citation type="submission" date="2025-08" db="UniProtKB">
        <authorList>
            <consortium name="Ensembl"/>
        </authorList>
    </citation>
    <scope>IDENTIFICATION</scope>
</reference>
<keyword evidence="6" id="KW-0804">Transcription</keyword>
<dbReference type="FunFam" id="1.10.10.10:FF:000027">
    <property type="entry name" value="Heat shock transcription factor 1"/>
    <property type="match status" value="1"/>
</dbReference>
<accession>A0A3B3R5M7</accession>
<dbReference type="STRING" id="1676925.ENSPKIP00000014077"/>
<dbReference type="Ensembl" id="ENSPKIT00000038515.1">
    <property type="protein sequence ID" value="ENSPKIP00000014077.1"/>
    <property type="gene ID" value="ENSPKIG00000001281.1"/>
</dbReference>
<dbReference type="PANTHER" id="PTHR10015:SF457">
    <property type="entry name" value="HEAT SHOCK FACTOR PROTEIN 1-LIKE"/>
    <property type="match status" value="1"/>
</dbReference>
<dbReference type="PRINTS" id="PR00056">
    <property type="entry name" value="HSFDOMAIN"/>
</dbReference>
<feature type="region of interest" description="Disordered" evidence="9">
    <location>
        <begin position="300"/>
        <end position="329"/>
    </location>
</feature>
<dbReference type="Pfam" id="PF00447">
    <property type="entry name" value="HSF_DNA-bind"/>
    <property type="match status" value="1"/>
</dbReference>
<evidence type="ECO:0000256" key="3">
    <source>
        <dbReference type="ARBA" id="ARBA00023015"/>
    </source>
</evidence>
<proteinExistence type="inferred from homology"/>
<organism evidence="11 12">
    <name type="scientific">Paramormyrops kingsleyae</name>
    <dbReference type="NCBI Taxonomy" id="1676925"/>
    <lineage>
        <taxon>Eukaryota</taxon>
        <taxon>Metazoa</taxon>
        <taxon>Chordata</taxon>
        <taxon>Craniata</taxon>
        <taxon>Vertebrata</taxon>
        <taxon>Euteleostomi</taxon>
        <taxon>Actinopterygii</taxon>
        <taxon>Neopterygii</taxon>
        <taxon>Teleostei</taxon>
        <taxon>Osteoglossocephala</taxon>
        <taxon>Osteoglossomorpha</taxon>
        <taxon>Osteoglossiformes</taxon>
        <taxon>Mormyridae</taxon>
        <taxon>Paramormyrops</taxon>
    </lineage>
</organism>
<feature type="compositionally biased region" description="Polar residues" evidence="9">
    <location>
        <begin position="241"/>
        <end position="257"/>
    </location>
</feature>
<dbReference type="InterPro" id="IPR000232">
    <property type="entry name" value="HSF_DNA-bd"/>
</dbReference>
<keyword evidence="12" id="KW-1185">Reference proteome</keyword>
<evidence type="ECO:0000256" key="4">
    <source>
        <dbReference type="ARBA" id="ARBA00023016"/>
    </source>
</evidence>
<name>A0A3B3R5M7_9TELE</name>
<dbReference type="PANTHER" id="PTHR10015">
    <property type="entry name" value="HEAT SHOCK TRANSCRIPTION FACTOR"/>
    <property type="match status" value="1"/>
</dbReference>
<protein>
    <submittedName>
        <fullName evidence="11">Heat shock factor protein 1-like</fullName>
    </submittedName>
</protein>
<evidence type="ECO:0000256" key="7">
    <source>
        <dbReference type="ARBA" id="ARBA00023242"/>
    </source>
</evidence>
<dbReference type="SUPFAM" id="SSF46785">
    <property type="entry name" value="Winged helix' DNA-binding domain"/>
    <property type="match status" value="1"/>
</dbReference>
<dbReference type="SMART" id="SM00415">
    <property type="entry name" value="HSF"/>
    <property type="match status" value="1"/>
</dbReference>
<keyword evidence="3" id="KW-0805">Transcription regulation</keyword>
<dbReference type="GeneTree" id="ENSGT00940000158063"/>
<keyword evidence="4" id="KW-0346">Stress response</keyword>
<evidence type="ECO:0000259" key="10">
    <source>
        <dbReference type="PROSITE" id="PS00434"/>
    </source>
</evidence>
<dbReference type="GO" id="GO:0003700">
    <property type="term" value="F:DNA-binding transcription factor activity"/>
    <property type="evidence" value="ECO:0007669"/>
    <property type="project" value="InterPro"/>
</dbReference>
<evidence type="ECO:0000256" key="2">
    <source>
        <dbReference type="ARBA" id="ARBA00006403"/>
    </source>
</evidence>
<feature type="domain" description="HSF-type DNA-binding" evidence="10">
    <location>
        <begin position="49"/>
        <end position="73"/>
    </location>
</feature>
<dbReference type="InterPro" id="IPR036388">
    <property type="entry name" value="WH-like_DNA-bd_sf"/>
</dbReference>
<reference evidence="11" key="2">
    <citation type="submission" date="2025-09" db="UniProtKB">
        <authorList>
            <consortium name="Ensembl"/>
        </authorList>
    </citation>
    <scope>IDENTIFICATION</scope>
</reference>
<comment type="subcellular location">
    <subcellularLocation>
        <location evidence="1">Nucleus</location>
    </subcellularLocation>
</comment>
<evidence type="ECO:0000256" key="9">
    <source>
        <dbReference type="SAM" id="MobiDB-lite"/>
    </source>
</evidence>
<dbReference type="Gene3D" id="1.10.10.10">
    <property type="entry name" value="Winged helix-like DNA-binding domain superfamily/Winged helix DNA-binding domain"/>
    <property type="match status" value="1"/>
</dbReference>
<evidence type="ECO:0000313" key="11">
    <source>
        <dbReference type="Ensembl" id="ENSPKIP00000014077.1"/>
    </source>
</evidence>
<evidence type="ECO:0000256" key="5">
    <source>
        <dbReference type="ARBA" id="ARBA00023125"/>
    </source>
</evidence>
<comment type="similarity">
    <text evidence="2 8">Belongs to the HSF family.</text>
</comment>
<dbReference type="InterPro" id="IPR036390">
    <property type="entry name" value="WH_DNA-bd_sf"/>
</dbReference>
<evidence type="ECO:0000256" key="8">
    <source>
        <dbReference type="RuleBase" id="RU004020"/>
    </source>
</evidence>
<evidence type="ECO:0000313" key="12">
    <source>
        <dbReference type="Proteomes" id="UP000261540"/>
    </source>
</evidence>
<dbReference type="GO" id="GO:0005634">
    <property type="term" value="C:nucleus"/>
    <property type="evidence" value="ECO:0007669"/>
    <property type="project" value="UniProtKB-SubCell"/>
</dbReference>